<evidence type="ECO:0000313" key="2">
    <source>
        <dbReference type="Proteomes" id="UP000015106"/>
    </source>
</evidence>
<accession>A0A8R7PSS3</accession>
<reference evidence="1" key="2">
    <citation type="submission" date="2018-03" db="EMBL/GenBank/DDBJ databases">
        <title>The Triticum urartu genome reveals the dynamic nature of wheat genome evolution.</title>
        <authorList>
            <person name="Ling H."/>
            <person name="Ma B."/>
            <person name="Shi X."/>
            <person name="Liu H."/>
            <person name="Dong L."/>
            <person name="Sun H."/>
            <person name="Cao Y."/>
            <person name="Gao Q."/>
            <person name="Zheng S."/>
            <person name="Li Y."/>
            <person name="Yu Y."/>
            <person name="Du H."/>
            <person name="Qi M."/>
            <person name="Li Y."/>
            <person name="Yu H."/>
            <person name="Cui Y."/>
            <person name="Wang N."/>
            <person name="Chen C."/>
            <person name="Wu H."/>
            <person name="Zhao Y."/>
            <person name="Zhang J."/>
            <person name="Li Y."/>
            <person name="Zhou W."/>
            <person name="Zhang B."/>
            <person name="Hu W."/>
            <person name="Eijk M."/>
            <person name="Tang J."/>
            <person name="Witsenboer H."/>
            <person name="Zhao S."/>
            <person name="Li Z."/>
            <person name="Zhang A."/>
            <person name="Wang D."/>
            <person name="Liang C."/>
        </authorList>
    </citation>
    <scope>NUCLEOTIDE SEQUENCE [LARGE SCALE GENOMIC DNA]</scope>
    <source>
        <strain evidence="1">cv. G1812</strain>
    </source>
</reference>
<dbReference type="AlphaFoldDB" id="A0A8R7PSS3"/>
<protein>
    <submittedName>
        <fullName evidence="1">Uncharacterized protein</fullName>
    </submittedName>
</protein>
<sequence length="58" mass="6549">MLLVLINTQDHSSVLAKLSWLFFPCKLSVLLSCRLLEEVSCPLTTTVQQMLWPVLADC</sequence>
<keyword evidence="2" id="KW-1185">Reference proteome</keyword>
<gene>
    <name evidence="1" type="primary">LOC125544019</name>
</gene>
<dbReference type="Proteomes" id="UP000015106">
    <property type="component" value="Chromosome 3"/>
</dbReference>
<dbReference type="Gramene" id="TuG1812G0300002259.01.T01">
    <property type="protein sequence ID" value="TuG1812G0300002259.01.T01.cds298206"/>
    <property type="gene ID" value="TuG1812G0300002259.01"/>
</dbReference>
<reference evidence="1" key="3">
    <citation type="submission" date="2022-06" db="UniProtKB">
        <authorList>
            <consortium name="EnsemblPlants"/>
        </authorList>
    </citation>
    <scope>IDENTIFICATION</scope>
</reference>
<reference evidence="2" key="1">
    <citation type="journal article" date="2013" name="Nature">
        <title>Draft genome of the wheat A-genome progenitor Triticum urartu.</title>
        <authorList>
            <person name="Ling H.Q."/>
            <person name="Zhao S."/>
            <person name="Liu D."/>
            <person name="Wang J."/>
            <person name="Sun H."/>
            <person name="Zhang C."/>
            <person name="Fan H."/>
            <person name="Li D."/>
            <person name="Dong L."/>
            <person name="Tao Y."/>
            <person name="Gao C."/>
            <person name="Wu H."/>
            <person name="Li Y."/>
            <person name="Cui Y."/>
            <person name="Guo X."/>
            <person name="Zheng S."/>
            <person name="Wang B."/>
            <person name="Yu K."/>
            <person name="Liang Q."/>
            <person name="Yang W."/>
            <person name="Lou X."/>
            <person name="Chen J."/>
            <person name="Feng M."/>
            <person name="Jian J."/>
            <person name="Zhang X."/>
            <person name="Luo G."/>
            <person name="Jiang Y."/>
            <person name="Liu J."/>
            <person name="Wang Z."/>
            <person name="Sha Y."/>
            <person name="Zhang B."/>
            <person name="Wu H."/>
            <person name="Tang D."/>
            <person name="Shen Q."/>
            <person name="Xue P."/>
            <person name="Zou S."/>
            <person name="Wang X."/>
            <person name="Liu X."/>
            <person name="Wang F."/>
            <person name="Yang Y."/>
            <person name="An X."/>
            <person name="Dong Z."/>
            <person name="Zhang K."/>
            <person name="Zhang X."/>
            <person name="Luo M.C."/>
            <person name="Dvorak J."/>
            <person name="Tong Y."/>
            <person name="Wang J."/>
            <person name="Yang H."/>
            <person name="Li Z."/>
            <person name="Wang D."/>
            <person name="Zhang A."/>
            <person name="Wang J."/>
        </authorList>
    </citation>
    <scope>NUCLEOTIDE SEQUENCE</scope>
    <source>
        <strain evidence="2">cv. G1812</strain>
    </source>
</reference>
<proteinExistence type="predicted"/>
<organism evidence="1 2">
    <name type="scientific">Triticum urartu</name>
    <name type="common">Red wild einkorn</name>
    <name type="synonym">Crithodium urartu</name>
    <dbReference type="NCBI Taxonomy" id="4572"/>
    <lineage>
        <taxon>Eukaryota</taxon>
        <taxon>Viridiplantae</taxon>
        <taxon>Streptophyta</taxon>
        <taxon>Embryophyta</taxon>
        <taxon>Tracheophyta</taxon>
        <taxon>Spermatophyta</taxon>
        <taxon>Magnoliopsida</taxon>
        <taxon>Liliopsida</taxon>
        <taxon>Poales</taxon>
        <taxon>Poaceae</taxon>
        <taxon>BOP clade</taxon>
        <taxon>Pooideae</taxon>
        <taxon>Triticodae</taxon>
        <taxon>Triticeae</taxon>
        <taxon>Triticinae</taxon>
        <taxon>Triticum</taxon>
    </lineage>
</organism>
<name>A0A8R7PSS3_TRIUA</name>
<evidence type="ECO:0000313" key="1">
    <source>
        <dbReference type="EnsemblPlants" id="TuG1812G0300002259.01.T01.cds298206"/>
    </source>
</evidence>
<dbReference type="EnsemblPlants" id="TuG1812G0300002259.01.T01">
    <property type="protein sequence ID" value="TuG1812G0300002259.01.T01.cds298206"/>
    <property type="gene ID" value="TuG1812G0300002259.01"/>
</dbReference>